<keyword evidence="4" id="KW-1185">Reference proteome</keyword>
<dbReference type="Pfam" id="PF20526">
    <property type="entry name" value="DUF6741"/>
    <property type="match status" value="1"/>
</dbReference>
<reference evidence="3 4" key="1">
    <citation type="journal article" date="2015" name="Fungal Genet. Biol.">
        <title>Evolution of novel wood decay mechanisms in Agaricales revealed by the genome sequences of Fistulina hepatica and Cylindrobasidium torrendii.</title>
        <authorList>
            <person name="Floudas D."/>
            <person name="Held B.W."/>
            <person name="Riley R."/>
            <person name="Nagy L.G."/>
            <person name="Koehler G."/>
            <person name="Ransdell A.S."/>
            <person name="Younus H."/>
            <person name="Chow J."/>
            <person name="Chiniquy J."/>
            <person name="Lipzen A."/>
            <person name="Tritt A."/>
            <person name="Sun H."/>
            <person name="Haridas S."/>
            <person name="LaButti K."/>
            <person name="Ohm R.A."/>
            <person name="Kues U."/>
            <person name="Blanchette R.A."/>
            <person name="Grigoriev I.V."/>
            <person name="Minto R.E."/>
            <person name="Hibbett D.S."/>
        </authorList>
    </citation>
    <scope>NUCLEOTIDE SEQUENCE [LARGE SCALE GENOMIC DNA]</scope>
    <source>
        <strain evidence="3 4">ATCC 64428</strain>
    </source>
</reference>
<dbReference type="EMBL" id="KN882045">
    <property type="protein sequence ID" value="KIY45951.1"/>
    <property type="molecule type" value="Genomic_DNA"/>
</dbReference>
<feature type="domain" description="DUF6741" evidence="2">
    <location>
        <begin position="163"/>
        <end position="267"/>
    </location>
</feature>
<evidence type="ECO:0000259" key="2">
    <source>
        <dbReference type="Pfam" id="PF20526"/>
    </source>
</evidence>
<dbReference type="InterPro" id="IPR046629">
    <property type="entry name" value="DUF6741"/>
</dbReference>
<dbReference type="AlphaFoldDB" id="A0A0D7A7Q7"/>
<protein>
    <recommendedName>
        <fullName evidence="2">DUF6741 domain-containing protein</fullName>
    </recommendedName>
</protein>
<accession>A0A0D7A7Q7</accession>
<evidence type="ECO:0000313" key="4">
    <source>
        <dbReference type="Proteomes" id="UP000054144"/>
    </source>
</evidence>
<evidence type="ECO:0000256" key="1">
    <source>
        <dbReference type="SAM" id="MobiDB-lite"/>
    </source>
</evidence>
<dbReference type="Proteomes" id="UP000054144">
    <property type="component" value="Unassembled WGS sequence"/>
</dbReference>
<feature type="compositionally biased region" description="Basic and acidic residues" evidence="1">
    <location>
        <begin position="79"/>
        <end position="89"/>
    </location>
</feature>
<gene>
    <name evidence="3" type="ORF">FISHEDRAFT_60793</name>
</gene>
<sequence>MPRIPKNPNAPRLTPIDIAAVKTFIGRRHQLASATCFPLKSPYNEVQSPRAFCGVDVQNQSQNRRGQCGSDDAGSSRPEIPRQHNRRESVLGLTPGASSRLERRHDRRMSLPTQPLSPILKCHRRRPDASQRNVHFDVSSYPATATHRVIKFRCGAKHAEQQHVYGINMTDALSCNKVLRSGDVREFHADHKNCISVLIRWNGHEPLTYQLKLPVRSDGRVDMTVFAYGTGEALCSYMHTNNITMHSSRLRIMYVEEWSKGVWVPRIAENR</sequence>
<evidence type="ECO:0000313" key="3">
    <source>
        <dbReference type="EMBL" id="KIY45951.1"/>
    </source>
</evidence>
<name>A0A0D7A7Q7_9AGAR</name>
<dbReference type="OrthoDB" id="10268011at2759"/>
<feature type="region of interest" description="Disordered" evidence="1">
    <location>
        <begin position="61"/>
        <end position="114"/>
    </location>
</feature>
<organism evidence="3 4">
    <name type="scientific">Fistulina hepatica ATCC 64428</name>
    <dbReference type="NCBI Taxonomy" id="1128425"/>
    <lineage>
        <taxon>Eukaryota</taxon>
        <taxon>Fungi</taxon>
        <taxon>Dikarya</taxon>
        <taxon>Basidiomycota</taxon>
        <taxon>Agaricomycotina</taxon>
        <taxon>Agaricomycetes</taxon>
        <taxon>Agaricomycetidae</taxon>
        <taxon>Agaricales</taxon>
        <taxon>Fistulinaceae</taxon>
        <taxon>Fistulina</taxon>
    </lineage>
</organism>
<proteinExistence type="predicted"/>